<evidence type="ECO:0000313" key="5">
    <source>
        <dbReference type="Proteomes" id="UP000053989"/>
    </source>
</evidence>
<name>A0A0C3ASE1_9AGAM</name>
<dbReference type="Proteomes" id="UP000053989">
    <property type="component" value="Unassembled WGS sequence"/>
</dbReference>
<evidence type="ECO:0000256" key="1">
    <source>
        <dbReference type="ARBA" id="ARBA00009224"/>
    </source>
</evidence>
<dbReference type="GO" id="GO:0005739">
    <property type="term" value="C:mitochondrion"/>
    <property type="evidence" value="ECO:0007669"/>
    <property type="project" value="TreeGrafter"/>
</dbReference>
<accession>A0A0C3ASE1</accession>
<keyword evidence="5" id="KW-1185">Reference proteome</keyword>
<dbReference type="Pfam" id="PF10558">
    <property type="entry name" value="MTP18"/>
    <property type="match status" value="1"/>
</dbReference>
<protein>
    <recommendedName>
        <fullName evidence="2">Mitochondrial fission process protein 1</fullName>
    </recommendedName>
    <alternativeName>
        <fullName evidence="3">Mitochondrial 18 kDa protein</fullName>
    </alternativeName>
</protein>
<dbReference type="InterPro" id="IPR019560">
    <property type="entry name" value="Mitochondrial_18_kDa_protein"/>
</dbReference>
<dbReference type="PANTHER" id="PTHR11001:SF2">
    <property type="entry name" value="MITOCHONDRIAL FISSION PROCESS PROTEIN 1"/>
    <property type="match status" value="1"/>
</dbReference>
<dbReference type="HOGENOM" id="CLU_053720_0_1_1"/>
<organism evidence="4 5">
    <name type="scientific">Scleroderma citrinum Foug A</name>
    <dbReference type="NCBI Taxonomy" id="1036808"/>
    <lineage>
        <taxon>Eukaryota</taxon>
        <taxon>Fungi</taxon>
        <taxon>Dikarya</taxon>
        <taxon>Basidiomycota</taxon>
        <taxon>Agaricomycotina</taxon>
        <taxon>Agaricomycetes</taxon>
        <taxon>Agaricomycetidae</taxon>
        <taxon>Boletales</taxon>
        <taxon>Sclerodermatineae</taxon>
        <taxon>Sclerodermataceae</taxon>
        <taxon>Scleroderma</taxon>
    </lineage>
</organism>
<dbReference type="InParanoid" id="A0A0C3ASE1"/>
<dbReference type="AlphaFoldDB" id="A0A0C3ASE1"/>
<dbReference type="PANTHER" id="PTHR11001">
    <property type="entry name" value="MITOCHONDRIAL FISSION PROCESS PROTEIN 1"/>
    <property type="match status" value="1"/>
</dbReference>
<evidence type="ECO:0000256" key="3">
    <source>
        <dbReference type="ARBA" id="ARBA00029631"/>
    </source>
</evidence>
<reference evidence="4 5" key="1">
    <citation type="submission" date="2014-04" db="EMBL/GenBank/DDBJ databases">
        <authorList>
            <consortium name="DOE Joint Genome Institute"/>
            <person name="Kuo A."/>
            <person name="Kohler A."/>
            <person name="Nagy L.G."/>
            <person name="Floudas D."/>
            <person name="Copeland A."/>
            <person name="Barry K.W."/>
            <person name="Cichocki N."/>
            <person name="Veneault-Fourrey C."/>
            <person name="LaButti K."/>
            <person name="Lindquist E.A."/>
            <person name="Lipzen A."/>
            <person name="Lundell T."/>
            <person name="Morin E."/>
            <person name="Murat C."/>
            <person name="Sun H."/>
            <person name="Tunlid A."/>
            <person name="Henrissat B."/>
            <person name="Grigoriev I.V."/>
            <person name="Hibbett D.S."/>
            <person name="Martin F."/>
            <person name="Nordberg H.P."/>
            <person name="Cantor M.N."/>
            <person name="Hua S.X."/>
        </authorList>
    </citation>
    <scope>NUCLEOTIDE SEQUENCE [LARGE SCALE GENOMIC DNA]</scope>
    <source>
        <strain evidence="4 5">Foug A</strain>
    </source>
</reference>
<dbReference type="GO" id="GO:0000266">
    <property type="term" value="P:mitochondrial fission"/>
    <property type="evidence" value="ECO:0007669"/>
    <property type="project" value="TreeGrafter"/>
</dbReference>
<dbReference type="EMBL" id="KN822011">
    <property type="protein sequence ID" value="KIM67862.1"/>
    <property type="molecule type" value="Genomic_DNA"/>
</dbReference>
<evidence type="ECO:0000313" key="4">
    <source>
        <dbReference type="EMBL" id="KIM67862.1"/>
    </source>
</evidence>
<gene>
    <name evidence="4" type="ORF">SCLCIDRAFT_13941</name>
</gene>
<evidence type="ECO:0000256" key="2">
    <source>
        <dbReference type="ARBA" id="ARBA00017835"/>
    </source>
</evidence>
<comment type="similarity">
    <text evidence="1">Belongs to the MTFP1 family.</text>
</comment>
<reference evidence="5" key="2">
    <citation type="submission" date="2015-01" db="EMBL/GenBank/DDBJ databases">
        <title>Evolutionary Origins and Diversification of the Mycorrhizal Mutualists.</title>
        <authorList>
            <consortium name="DOE Joint Genome Institute"/>
            <consortium name="Mycorrhizal Genomics Consortium"/>
            <person name="Kohler A."/>
            <person name="Kuo A."/>
            <person name="Nagy L.G."/>
            <person name="Floudas D."/>
            <person name="Copeland A."/>
            <person name="Barry K.W."/>
            <person name="Cichocki N."/>
            <person name="Veneault-Fourrey C."/>
            <person name="LaButti K."/>
            <person name="Lindquist E.A."/>
            <person name="Lipzen A."/>
            <person name="Lundell T."/>
            <person name="Morin E."/>
            <person name="Murat C."/>
            <person name="Riley R."/>
            <person name="Ohm R."/>
            <person name="Sun H."/>
            <person name="Tunlid A."/>
            <person name="Henrissat B."/>
            <person name="Grigoriev I.V."/>
            <person name="Hibbett D.S."/>
            <person name="Martin F."/>
        </authorList>
    </citation>
    <scope>NUCLEOTIDE SEQUENCE [LARGE SCALE GENOMIC DNA]</scope>
    <source>
        <strain evidence="5">Foug A</strain>
    </source>
</reference>
<proteinExistence type="inferred from homology"/>
<sequence>MDKSSLKKQVGDYLADQNVDTTDTDLRYMAYGARLRTALRAAQRYIAYTSDVGEAFRPIVPPAVVRAAYGISWLYLSADVSYEAYKAHRRGPSPIEAAHLSEPTRVGLVAVKRAAFQSIASMALPAFTIHTIVARSRPLFTRSKYPRIRTWGPTLAGLAVVPVLPYLFDKPVEHAIDRAWEWFESRMFDEKVHKEEVGRGGDKLRG</sequence>
<dbReference type="OrthoDB" id="424969at2759"/>